<name>X1ICC0_9ZZZZ</name>
<gene>
    <name evidence="1" type="ORF">S03H2_46431</name>
</gene>
<protein>
    <submittedName>
        <fullName evidence="1">Uncharacterized protein</fullName>
    </submittedName>
</protein>
<dbReference type="EMBL" id="BARU01029149">
    <property type="protein sequence ID" value="GAH63764.1"/>
    <property type="molecule type" value="Genomic_DNA"/>
</dbReference>
<sequence length="57" mass="6635">MGIGSEDRFLNEEDLTELCGKALRKKDFHSKKVLDFMQAKFCIDYRVEKSLTLMSCD</sequence>
<accession>X1ICC0</accession>
<organism evidence="1">
    <name type="scientific">marine sediment metagenome</name>
    <dbReference type="NCBI Taxonomy" id="412755"/>
    <lineage>
        <taxon>unclassified sequences</taxon>
        <taxon>metagenomes</taxon>
        <taxon>ecological metagenomes</taxon>
    </lineage>
</organism>
<reference evidence="1" key="1">
    <citation type="journal article" date="2014" name="Front. Microbiol.">
        <title>High frequency of phylogenetically diverse reductive dehalogenase-homologous genes in deep subseafloor sedimentary metagenomes.</title>
        <authorList>
            <person name="Kawai M."/>
            <person name="Futagami T."/>
            <person name="Toyoda A."/>
            <person name="Takaki Y."/>
            <person name="Nishi S."/>
            <person name="Hori S."/>
            <person name="Arai W."/>
            <person name="Tsubouchi T."/>
            <person name="Morono Y."/>
            <person name="Uchiyama I."/>
            <person name="Ito T."/>
            <person name="Fujiyama A."/>
            <person name="Inagaki F."/>
            <person name="Takami H."/>
        </authorList>
    </citation>
    <scope>NUCLEOTIDE SEQUENCE</scope>
    <source>
        <strain evidence="1">Expedition CK06-06</strain>
    </source>
</reference>
<proteinExistence type="predicted"/>
<evidence type="ECO:0000313" key="1">
    <source>
        <dbReference type="EMBL" id="GAH63764.1"/>
    </source>
</evidence>
<comment type="caution">
    <text evidence="1">The sequence shown here is derived from an EMBL/GenBank/DDBJ whole genome shotgun (WGS) entry which is preliminary data.</text>
</comment>
<dbReference type="AlphaFoldDB" id="X1ICC0"/>